<reference evidence="1" key="1">
    <citation type="submission" date="2021-05" db="EMBL/GenBank/DDBJ databases">
        <authorList>
            <person name="Scholz U."/>
            <person name="Mascher M."/>
            <person name="Fiebig A."/>
        </authorList>
    </citation>
    <scope>NUCLEOTIDE SEQUENCE [LARGE SCALE GENOMIC DNA]</scope>
</reference>
<dbReference type="EnsemblPlants" id="AVESA.00010b.r2.6AG1044790.4">
    <property type="protein sequence ID" value="AVESA.00010b.r2.6AG1044790.4.CDS"/>
    <property type="gene ID" value="AVESA.00010b.r2.6AG1044790"/>
</dbReference>
<keyword evidence="2" id="KW-1185">Reference proteome</keyword>
<dbReference type="Proteomes" id="UP001732700">
    <property type="component" value="Chromosome 6A"/>
</dbReference>
<accession>A0ACD5YUK8</accession>
<evidence type="ECO:0000313" key="1">
    <source>
        <dbReference type="EnsemblPlants" id="AVESA.00010b.r2.6AG1044790.4.CDS"/>
    </source>
</evidence>
<evidence type="ECO:0000313" key="2">
    <source>
        <dbReference type="Proteomes" id="UP001732700"/>
    </source>
</evidence>
<organism evidence="1 2">
    <name type="scientific">Avena sativa</name>
    <name type="common">Oat</name>
    <dbReference type="NCBI Taxonomy" id="4498"/>
    <lineage>
        <taxon>Eukaryota</taxon>
        <taxon>Viridiplantae</taxon>
        <taxon>Streptophyta</taxon>
        <taxon>Embryophyta</taxon>
        <taxon>Tracheophyta</taxon>
        <taxon>Spermatophyta</taxon>
        <taxon>Magnoliopsida</taxon>
        <taxon>Liliopsida</taxon>
        <taxon>Poales</taxon>
        <taxon>Poaceae</taxon>
        <taxon>BOP clade</taxon>
        <taxon>Pooideae</taxon>
        <taxon>Poodae</taxon>
        <taxon>Poeae</taxon>
        <taxon>Poeae Chloroplast Group 1 (Aveneae type)</taxon>
        <taxon>Aveninae</taxon>
        <taxon>Avena</taxon>
    </lineage>
</organism>
<sequence>MDHRSSIITPGDLERILCDGTADPKALPLSLLEKITDGFSDEHQIGSGGFAVVYKGKLETRTVAVKRMSDAYMDEKVFHREVECLMMVKHKNIIRFVGYCANTQESMERYDKKFVMADVHQRLLCFEYLPKGSLDKYITDISRGLQWRYRYQIITGICQGLHYLHQKKIVHLDLKPANILLGDYLVPKITDFGLSRCFGEMQSRVVTKIAGTFGYLAPESFNNTEVTYRNSYRLDIYSLGVVIIEILTGEKGYHDVDNVVESWSNMLEKSQSDVQLKQVRVCAEIGIECIDSNPAKRPDTQHIINILNEYVDTSVINSHQVEDASTSNLPTVLEELSFSSSEEEEILPSIDGLRITCEVFPGREIHASGYSINGTTTCNFMWVRHLEDGSVNYVEGAHNPTYLVTADDVDSLLAIEVQPLDPLRRKGEIVKVYANEQRKITPDPEMKELIKKNLSIGHVSYETLLRERFTDMWEPAVLAIKREGYSIKCNGQRGVVITEKFQQATDINIPYGYGSRTEFSIQSADGVESYTLKPADNSPSRDSIVLILRLFRMKAVEKSKRRNKGIFFK</sequence>
<proteinExistence type="predicted"/>
<reference evidence="1" key="2">
    <citation type="submission" date="2025-09" db="UniProtKB">
        <authorList>
            <consortium name="EnsemblPlants"/>
        </authorList>
    </citation>
    <scope>IDENTIFICATION</scope>
</reference>
<protein>
    <submittedName>
        <fullName evidence="1">Uncharacterized protein</fullName>
    </submittedName>
</protein>
<name>A0ACD5YUK8_AVESA</name>